<dbReference type="Proteomes" id="UP001501265">
    <property type="component" value="Unassembled WGS sequence"/>
</dbReference>
<gene>
    <name evidence="2" type="ORF">GCM10023220_00770</name>
</gene>
<protein>
    <submittedName>
        <fullName evidence="2">Uncharacterized protein</fullName>
    </submittedName>
</protein>
<name>A0ABP9AJJ8_9ACTN</name>
<sequence>MSRDKPSTMDADLRKVFGNPVAVLYVAAVGHDAAPALARALELRSFLALTEEQVARVRDRVHADMDPDRDMGELSADKLSFDAQWGAAVEARDAYRAALGELVRTMPPARPPARPAGPARTNGSAQGHRHPAPVCRPGTPACRGGPRPPTEKAPECPTPRPPT</sequence>
<feature type="region of interest" description="Disordered" evidence="1">
    <location>
        <begin position="105"/>
        <end position="163"/>
    </location>
</feature>
<keyword evidence="3" id="KW-1185">Reference proteome</keyword>
<dbReference type="EMBL" id="BAABIG010000001">
    <property type="protein sequence ID" value="GAA4782109.1"/>
    <property type="molecule type" value="Genomic_DNA"/>
</dbReference>
<proteinExistence type="predicted"/>
<organism evidence="2 3">
    <name type="scientific">Streptomyces ziwulingensis</name>
    <dbReference type="NCBI Taxonomy" id="1045501"/>
    <lineage>
        <taxon>Bacteria</taxon>
        <taxon>Bacillati</taxon>
        <taxon>Actinomycetota</taxon>
        <taxon>Actinomycetes</taxon>
        <taxon>Kitasatosporales</taxon>
        <taxon>Streptomycetaceae</taxon>
        <taxon>Streptomyces</taxon>
    </lineage>
</organism>
<accession>A0ABP9AJJ8</accession>
<evidence type="ECO:0000313" key="2">
    <source>
        <dbReference type="EMBL" id="GAA4782109.1"/>
    </source>
</evidence>
<evidence type="ECO:0000256" key="1">
    <source>
        <dbReference type="SAM" id="MobiDB-lite"/>
    </source>
</evidence>
<reference evidence="3" key="1">
    <citation type="journal article" date="2019" name="Int. J. Syst. Evol. Microbiol.">
        <title>The Global Catalogue of Microorganisms (GCM) 10K type strain sequencing project: providing services to taxonomists for standard genome sequencing and annotation.</title>
        <authorList>
            <consortium name="The Broad Institute Genomics Platform"/>
            <consortium name="The Broad Institute Genome Sequencing Center for Infectious Disease"/>
            <person name="Wu L."/>
            <person name="Ma J."/>
        </authorList>
    </citation>
    <scope>NUCLEOTIDE SEQUENCE [LARGE SCALE GENOMIC DNA]</scope>
    <source>
        <strain evidence="3">JCM 18081</strain>
    </source>
</reference>
<evidence type="ECO:0000313" key="3">
    <source>
        <dbReference type="Proteomes" id="UP001501265"/>
    </source>
</evidence>
<comment type="caution">
    <text evidence="2">The sequence shown here is derived from an EMBL/GenBank/DDBJ whole genome shotgun (WGS) entry which is preliminary data.</text>
</comment>